<dbReference type="STRING" id="314271.RB2654_06504"/>
<gene>
    <name evidence="2" type="ORF">RB2654_06504</name>
</gene>
<organism evidence="2 3">
    <name type="scientific">Maritimibacter alkaliphilus HTCC2654</name>
    <dbReference type="NCBI Taxonomy" id="314271"/>
    <lineage>
        <taxon>Bacteria</taxon>
        <taxon>Pseudomonadati</taxon>
        <taxon>Pseudomonadota</taxon>
        <taxon>Alphaproteobacteria</taxon>
        <taxon>Rhodobacterales</taxon>
        <taxon>Roseobacteraceae</taxon>
        <taxon>Maritimibacter</taxon>
    </lineage>
</organism>
<dbReference type="HOGENOM" id="CLU_208600_0_0_5"/>
<feature type="transmembrane region" description="Helical" evidence="1">
    <location>
        <begin position="20"/>
        <end position="39"/>
    </location>
</feature>
<dbReference type="RefSeq" id="WP_008329890.1">
    <property type="nucleotide sequence ID" value="NZ_CH902578.1"/>
</dbReference>
<proteinExistence type="predicted"/>
<evidence type="ECO:0000256" key="1">
    <source>
        <dbReference type="SAM" id="Phobius"/>
    </source>
</evidence>
<dbReference type="EMBL" id="AAMT01000007">
    <property type="protein sequence ID" value="EAQ12739.1"/>
    <property type="molecule type" value="Genomic_DNA"/>
</dbReference>
<sequence>MAGQLRATHELHNRRLSRNVGLGIVLVLFVGLVYGLTIAKVGTDPNDELGAPWAQAQEKAAK</sequence>
<evidence type="ECO:0000313" key="2">
    <source>
        <dbReference type="EMBL" id="EAQ12739.1"/>
    </source>
</evidence>
<reference evidence="2 3" key="1">
    <citation type="journal article" date="2010" name="J. Bacteriol.">
        <title>Genome sequences of Pelagibaca bermudensis HTCC2601T and Maritimibacter alkaliphilus HTCC2654T, the type strains of two marine Roseobacter genera.</title>
        <authorList>
            <person name="Thrash J.C."/>
            <person name="Cho J.C."/>
            <person name="Ferriera S."/>
            <person name="Johnson J."/>
            <person name="Vergin K.L."/>
            <person name="Giovannoni S.J."/>
        </authorList>
    </citation>
    <scope>NUCLEOTIDE SEQUENCE [LARGE SCALE GENOMIC DNA]</scope>
    <source>
        <strain evidence="2 3">HTCC2654</strain>
    </source>
</reference>
<keyword evidence="3" id="KW-1185">Reference proteome</keyword>
<protein>
    <submittedName>
        <fullName evidence="2">Protoheme IX farnesyltransferase</fullName>
        <ecNumber evidence="2">2.5.1.-</ecNumber>
    </submittedName>
</protein>
<comment type="caution">
    <text evidence="2">The sequence shown here is derived from an EMBL/GenBank/DDBJ whole genome shotgun (WGS) entry which is preliminary data.</text>
</comment>
<dbReference type="GO" id="GO:0016740">
    <property type="term" value="F:transferase activity"/>
    <property type="evidence" value="ECO:0007669"/>
    <property type="project" value="UniProtKB-KW"/>
</dbReference>
<evidence type="ECO:0000313" key="3">
    <source>
        <dbReference type="Proteomes" id="UP000002931"/>
    </source>
</evidence>
<keyword evidence="1" id="KW-0472">Membrane</keyword>
<keyword evidence="1" id="KW-0812">Transmembrane</keyword>
<accession>A3VFW3</accession>
<dbReference type="AlphaFoldDB" id="A3VFW3"/>
<keyword evidence="2" id="KW-0808">Transferase</keyword>
<dbReference type="Proteomes" id="UP000002931">
    <property type="component" value="Unassembled WGS sequence"/>
</dbReference>
<keyword evidence="1" id="KW-1133">Transmembrane helix</keyword>
<dbReference type="EC" id="2.5.1.-" evidence="2"/>
<name>A3VFW3_9RHOB</name>